<dbReference type="GO" id="GO:0005886">
    <property type="term" value="C:plasma membrane"/>
    <property type="evidence" value="ECO:0007669"/>
    <property type="project" value="UniProtKB-SubCell"/>
</dbReference>
<dbReference type="Pfam" id="PF02687">
    <property type="entry name" value="FtsX"/>
    <property type="match status" value="1"/>
</dbReference>
<evidence type="ECO:0000259" key="8">
    <source>
        <dbReference type="Pfam" id="PF12704"/>
    </source>
</evidence>
<evidence type="ECO:0000256" key="1">
    <source>
        <dbReference type="ARBA" id="ARBA00004651"/>
    </source>
</evidence>
<dbReference type="OrthoDB" id="9770036at2"/>
<evidence type="ECO:0000256" key="3">
    <source>
        <dbReference type="ARBA" id="ARBA00022692"/>
    </source>
</evidence>
<dbReference type="InterPro" id="IPR025857">
    <property type="entry name" value="MacB_PCD"/>
</dbReference>
<dbReference type="InterPro" id="IPR050250">
    <property type="entry name" value="Macrolide_Exporter_MacB"/>
</dbReference>
<dbReference type="PANTHER" id="PTHR30572">
    <property type="entry name" value="MEMBRANE COMPONENT OF TRANSPORTER-RELATED"/>
    <property type="match status" value="1"/>
</dbReference>
<feature type="transmembrane region" description="Helical" evidence="6">
    <location>
        <begin position="273"/>
        <end position="300"/>
    </location>
</feature>
<dbReference type="Proteomes" id="UP000198432">
    <property type="component" value="Unassembled WGS sequence"/>
</dbReference>
<evidence type="ECO:0000256" key="5">
    <source>
        <dbReference type="ARBA" id="ARBA00023136"/>
    </source>
</evidence>
<feature type="transmembrane region" description="Helical" evidence="6">
    <location>
        <begin position="20"/>
        <end position="44"/>
    </location>
</feature>
<keyword evidence="2" id="KW-1003">Cell membrane</keyword>
<evidence type="ECO:0000256" key="6">
    <source>
        <dbReference type="SAM" id="Phobius"/>
    </source>
</evidence>
<dbReference type="RefSeq" id="WP_089317209.1">
    <property type="nucleotide sequence ID" value="NZ_FZOQ01000001.1"/>
</dbReference>
<accession>A0A239B474</accession>
<sequence>MLKKLLISFSLAQQNIRSRLFHTLLSILGIVIGVAALVTVLSLIDGMEQYAQEQITSTTDLKAVMVQTDTHKRVNNVRVQKEAYDYLNYERFTELAASLRYPAKGYFQLKQTGEVLLPGKGIIGASVQGVNAIHPTAASLESGRLFTSEELKDKSKVAFVSHSFAVEAEGKDAVPSLIGKTVSFKGKAVEVVGILKADGREIPEVYMPATLFTEDEMKAGPPRAVFEAGNVEQVPAVKEQVEEWLAANFKKGSSDFVVITNEFRVKQVAKGFVLFRIVMGLIVGISVLVGGIGVMNVLLISVTERTVEIGVRKAVGAKKGDILMQFLAESVTVSLFGSILGLVLGILAALGVVPVIKAFAEVSFQAAFTAGTFVLIASIAVVIGIVFGTYPAMRAARLDPVEAIRRE</sequence>
<dbReference type="EMBL" id="FZOQ01000001">
    <property type="protein sequence ID" value="SNS02038.1"/>
    <property type="molecule type" value="Genomic_DNA"/>
</dbReference>
<feature type="transmembrane region" description="Helical" evidence="6">
    <location>
        <begin position="368"/>
        <end position="390"/>
    </location>
</feature>
<protein>
    <submittedName>
        <fullName evidence="9">Putative ABC transport system permease protein</fullName>
    </submittedName>
</protein>
<dbReference type="PANTHER" id="PTHR30572:SF15">
    <property type="entry name" value="ABC TRANSPORTER PERMEASE"/>
    <property type="match status" value="1"/>
</dbReference>
<evidence type="ECO:0000313" key="9">
    <source>
        <dbReference type="EMBL" id="SNS02038.1"/>
    </source>
</evidence>
<feature type="domain" description="ABC3 transporter permease C-terminal" evidence="7">
    <location>
        <begin position="281"/>
        <end position="400"/>
    </location>
</feature>
<evidence type="ECO:0000313" key="10">
    <source>
        <dbReference type="Proteomes" id="UP000198432"/>
    </source>
</evidence>
<dbReference type="Pfam" id="PF12704">
    <property type="entry name" value="MacB_PCD"/>
    <property type="match status" value="1"/>
</dbReference>
<keyword evidence="4 6" id="KW-1133">Transmembrane helix</keyword>
<gene>
    <name evidence="9" type="ORF">SAMN06296052_101103</name>
</gene>
<organism evidence="9 10">
    <name type="scientific">Pontibacter ummariensis</name>
    <dbReference type="NCBI Taxonomy" id="1610492"/>
    <lineage>
        <taxon>Bacteria</taxon>
        <taxon>Pseudomonadati</taxon>
        <taxon>Bacteroidota</taxon>
        <taxon>Cytophagia</taxon>
        <taxon>Cytophagales</taxon>
        <taxon>Hymenobacteraceae</taxon>
        <taxon>Pontibacter</taxon>
    </lineage>
</organism>
<evidence type="ECO:0000256" key="2">
    <source>
        <dbReference type="ARBA" id="ARBA00022475"/>
    </source>
</evidence>
<comment type="subcellular location">
    <subcellularLocation>
        <location evidence="1">Cell membrane</location>
        <topology evidence="1">Multi-pass membrane protein</topology>
    </subcellularLocation>
</comment>
<dbReference type="AlphaFoldDB" id="A0A239B474"/>
<proteinExistence type="predicted"/>
<name>A0A239B474_9BACT</name>
<keyword evidence="5 6" id="KW-0472">Membrane</keyword>
<evidence type="ECO:0000259" key="7">
    <source>
        <dbReference type="Pfam" id="PF02687"/>
    </source>
</evidence>
<reference evidence="10" key="1">
    <citation type="submission" date="2017-06" db="EMBL/GenBank/DDBJ databases">
        <authorList>
            <person name="Varghese N."/>
            <person name="Submissions S."/>
        </authorList>
    </citation>
    <scope>NUCLEOTIDE SEQUENCE [LARGE SCALE GENOMIC DNA]</scope>
    <source>
        <strain evidence="10">NKM1</strain>
    </source>
</reference>
<feature type="transmembrane region" description="Helical" evidence="6">
    <location>
        <begin position="333"/>
        <end position="356"/>
    </location>
</feature>
<feature type="domain" description="MacB-like periplasmic core" evidence="8">
    <location>
        <begin position="23"/>
        <end position="243"/>
    </location>
</feature>
<dbReference type="PRINTS" id="PR00173">
    <property type="entry name" value="EDTRNSPORT"/>
</dbReference>
<dbReference type="GO" id="GO:0022857">
    <property type="term" value="F:transmembrane transporter activity"/>
    <property type="evidence" value="ECO:0007669"/>
    <property type="project" value="TreeGrafter"/>
</dbReference>
<keyword evidence="3 6" id="KW-0812">Transmembrane</keyword>
<dbReference type="InterPro" id="IPR003838">
    <property type="entry name" value="ABC3_permease_C"/>
</dbReference>
<evidence type="ECO:0000256" key="4">
    <source>
        <dbReference type="ARBA" id="ARBA00022989"/>
    </source>
</evidence>
<keyword evidence="10" id="KW-1185">Reference proteome</keyword>